<sequence length="199" mass="23043">MSVEPLPPSIDELLADRAKARSRYPLSSPHRWRTSRVPLPLFSRILRTPQPDTPSASFYRLYEFFVLDWNVQLRNELEYFCSMHPTWSVFDLPDPVDTDPVRYAALAVLTRLMCDAFNRRIGLGLPRDAPAIILDFEELQARPKVYEQPPEWAQRVPALQERVFIPDAQGNAPVEGDEDISEEFQGMNIIVRMPHIHFI</sequence>
<reference evidence="1 2" key="1">
    <citation type="journal article" date="2018" name="Sci. Rep.">
        <title>Genome sequence of the cauliflower mushroom Sparassis crispa (Hanabiratake) and its association with beneficial usage.</title>
        <authorList>
            <person name="Kiyama R."/>
            <person name="Furutani Y."/>
            <person name="Kawaguchi K."/>
            <person name="Nakanishi T."/>
        </authorList>
    </citation>
    <scope>NUCLEOTIDE SEQUENCE [LARGE SCALE GENOMIC DNA]</scope>
</reference>
<dbReference type="AlphaFoldDB" id="A0A401GVZ5"/>
<name>A0A401GVZ5_9APHY</name>
<proteinExistence type="predicted"/>
<dbReference type="Proteomes" id="UP000287166">
    <property type="component" value="Unassembled WGS sequence"/>
</dbReference>
<dbReference type="EMBL" id="BFAD01000009">
    <property type="protein sequence ID" value="GBE86391.1"/>
    <property type="molecule type" value="Genomic_DNA"/>
</dbReference>
<dbReference type="RefSeq" id="XP_027617304.1">
    <property type="nucleotide sequence ID" value="XM_027761503.1"/>
</dbReference>
<evidence type="ECO:0000313" key="1">
    <source>
        <dbReference type="EMBL" id="GBE86391.1"/>
    </source>
</evidence>
<dbReference type="InParanoid" id="A0A401GVZ5"/>
<accession>A0A401GVZ5</accession>
<keyword evidence="2" id="KW-1185">Reference proteome</keyword>
<organism evidence="1 2">
    <name type="scientific">Sparassis crispa</name>
    <dbReference type="NCBI Taxonomy" id="139825"/>
    <lineage>
        <taxon>Eukaryota</taxon>
        <taxon>Fungi</taxon>
        <taxon>Dikarya</taxon>
        <taxon>Basidiomycota</taxon>
        <taxon>Agaricomycotina</taxon>
        <taxon>Agaricomycetes</taxon>
        <taxon>Polyporales</taxon>
        <taxon>Sparassidaceae</taxon>
        <taxon>Sparassis</taxon>
    </lineage>
</organism>
<evidence type="ECO:0000313" key="2">
    <source>
        <dbReference type="Proteomes" id="UP000287166"/>
    </source>
</evidence>
<dbReference type="OrthoDB" id="5422293at2759"/>
<comment type="caution">
    <text evidence="1">The sequence shown here is derived from an EMBL/GenBank/DDBJ whole genome shotgun (WGS) entry which is preliminary data.</text>
</comment>
<dbReference type="GeneID" id="38783308"/>
<protein>
    <submittedName>
        <fullName evidence="1">Uncharacterized protein</fullName>
    </submittedName>
</protein>
<gene>
    <name evidence="1" type="ORF">SCP_0902700</name>
</gene>